<gene>
    <name evidence="2" type="ORF">KSP40_PGU015847</name>
</gene>
<keyword evidence="1" id="KW-1133">Transmembrane helix</keyword>
<evidence type="ECO:0000313" key="2">
    <source>
        <dbReference type="EMBL" id="KAK8950266.1"/>
    </source>
</evidence>
<evidence type="ECO:0000256" key="1">
    <source>
        <dbReference type="SAM" id="Phobius"/>
    </source>
</evidence>
<keyword evidence="3" id="KW-1185">Reference proteome</keyword>
<sequence length="180" mass="20179">MKKSKSGKANLLHQNGHVLPFKFAKLLDPDASWDKDQLGDALHWIRQVVGLVCGLIWGAIPLVGALWILVVDQQNFIDDRATPSSVKVVITDNMRFRNSTAGSLPFKWPGEMRELSTRGLKSISQNCWSSHDLEPYKLGTPTERDNFPSGYSNTLGSNQKDLHDYLKSLLICNLLNLLHP</sequence>
<comment type="caution">
    <text evidence="2">The sequence shown here is derived from an EMBL/GenBank/DDBJ whole genome shotgun (WGS) entry which is preliminary data.</text>
</comment>
<accession>A0ABR2LTS1</accession>
<protein>
    <submittedName>
        <fullName evidence="2">Uncharacterized protein</fullName>
    </submittedName>
</protein>
<keyword evidence="1" id="KW-0812">Transmembrane</keyword>
<reference evidence="2 3" key="1">
    <citation type="journal article" date="2022" name="Nat. Plants">
        <title>Genomes of leafy and leafless Platanthera orchids illuminate the evolution of mycoheterotrophy.</title>
        <authorList>
            <person name="Li M.H."/>
            <person name="Liu K.W."/>
            <person name="Li Z."/>
            <person name="Lu H.C."/>
            <person name="Ye Q.L."/>
            <person name="Zhang D."/>
            <person name="Wang J.Y."/>
            <person name="Li Y.F."/>
            <person name="Zhong Z.M."/>
            <person name="Liu X."/>
            <person name="Yu X."/>
            <person name="Liu D.K."/>
            <person name="Tu X.D."/>
            <person name="Liu B."/>
            <person name="Hao Y."/>
            <person name="Liao X.Y."/>
            <person name="Jiang Y.T."/>
            <person name="Sun W.H."/>
            <person name="Chen J."/>
            <person name="Chen Y.Q."/>
            <person name="Ai Y."/>
            <person name="Zhai J.W."/>
            <person name="Wu S.S."/>
            <person name="Zhou Z."/>
            <person name="Hsiao Y.Y."/>
            <person name="Wu W.L."/>
            <person name="Chen Y.Y."/>
            <person name="Lin Y.F."/>
            <person name="Hsu J.L."/>
            <person name="Li C.Y."/>
            <person name="Wang Z.W."/>
            <person name="Zhao X."/>
            <person name="Zhong W.Y."/>
            <person name="Ma X.K."/>
            <person name="Ma L."/>
            <person name="Huang J."/>
            <person name="Chen G.Z."/>
            <person name="Huang M.Z."/>
            <person name="Huang L."/>
            <person name="Peng D.H."/>
            <person name="Luo Y.B."/>
            <person name="Zou S.Q."/>
            <person name="Chen S.P."/>
            <person name="Lan S."/>
            <person name="Tsai W.C."/>
            <person name="Van de Peer Y."/>
            <person name="Liu Z.J."/>
        </authorList>
    </citation>
    <scope>NUCLEOTIDE SEQUENCE [LARGE SCALE GENOMIC DNA]</scope>
    <source>
        <strain evidence="2">Lor288</strain>
    </source>
</reference>
<organism evidence="2 3">
    <name type="scientific">Platanthera guangdongensis</name>
    <dbReference type="NCBI Taxonomy" id="2320717"/>
    <lineage>
        <taxon>Eukaryota</taxon>
        <taxon>Viridiplantae</taxon>
        <taxon>Streptophyta</taxon>
        <taxon>Embryophyta</taxon>
        <taxon>Tracheophyta</taxon>
        <taxon>Spermatophyta</taxon>
        <taxon>Magnoliopsida</taxon>
        <taxon>Liliopsida</taxon>
        <taxon>Asparagales</taxon>
        <taxon>Orchidaceae</taxon>
        <taxon>Orchidoideae</taxon>
        <taxon>Orchideae</taxon>
        <taxon>Orchidinae</taxon>
        <taxon>Platanthera</taxon>
    </lineage>
</organism>
<dbReference type="PANTHER" id="PTHR12906">
    <property type="entry name" value="PROTEIN C20ORF24 RAB5-INTERACTING PROTEIN"/>
    <property type="match status" value="1"/>
</dbReference>
<proteinExistence type="predicted"/>
<keyword evidence="1" id="KW-0472">Membrane</keyword>
<evidence type="ECO:0000313" key="3">
    <source>
        <dbReference type="Proteomes" id="UP001412067"/>
    </source>
</evidence>
<name>A0ABR2LTS1_9ASPA</name>
<dbReference type="PANTHER" id="PTHR12906:SF0">
    <property type="entry name" value="GEL COMPLEX SUBUNIT OPTI"/>
    <property type="match status" value="1"/>
</dbReference>
<feature type="transmembrane region" description="Helical" evidence="1">
    <location>
        <begin position="48"/>
        <end position="70"/>
    </location>
</feature>
<dbReference type="EMBL" id="JBBWWR010000015">
    <property type="protein sequence ID" value="KAK8950266.1"/>
    <property type="molecule type" value="Genomic_DNA"/>
</dbReference>
<dbReference type="Proteomes" id="UP001412067">
    <property type="component" value="Unassembled WGS sequence"/>
</dbReference>
<dbReference type="InterPro" id="IPR010742">
    <property type="entry name" value="RCAF1"/>
</dbReference>